<evidence type="ECO:0000313" key="2">
    <source>
        <dbReference type="EMBL" id="MDJ1479230.1"/>
    </source>
</evidence>
<dbReference type="NCBIfam" id="NF009807">
    <property type="entry name" value="PRK13291.1"/>
    <property type="match status" value="1"/>
</dbReference>
<feature type="domain" description="DinB-like" evidence="1">
    <location>
        <begin position="37"/>
        <end position="168"/>
    </location>
</feature>
<reference evidence="2" key="1">
    <citation type="submission" date="2023-05" db="EMBL/GenBank/DDBJ databases">
        <authorList>
            <person name="Zhang X."/>
        </authorList>
    </citation>
    <scope>NUCLEOTIDE SEQUENCE</scope>
    <source>
        <strain evidence="2">YF14B1</strain>
    </source>
</reference>
<comment type="caution">
    <text evidence="2">The sequence shown here is derived from an EMBL/GenBank/DDBJ whole genome shotgun (WGS) entry which is preliminary data.</text>
</comment>
<accession>A0AAE3QLD6</accession>
<organism evidence="2 3">
    <name type="scientific">Xanthocytophaga flava</name>
    <dbReference type="NCBI Taxonomy" id="3048013"/>
    <lineage>
        <taxon>Bacteria</taxon>
        <taxon>Pseudomonadati</taxon>
        <taxon>Bacteroidota</taxon>
        <taxon>Cytophagia</taxon>
        <taxon>Cytophagales</taxon>
        <taxon>Rhodocytophagaceae</taxon>
        <taxon>Xanthocytophaga</taxon>
    </lineage>
</organism>
<proteinExistence type="predicted"/>
<dbReference type="AlphaFoldDB" id="A0AAE3QLD6"/>
<dbReference type="InterPro" id="IPR034660">
    <property type="entry name" value="DinB/YfiT-like"/>
</dbReference>
<evidence type="ECO:0000313" key="3">
    <source>
        <dbReference type="Proteomes" id="UP001241110"/>
    </source>
</evidence>
<dbReference type="EMBL" id="JASJOS010000001">
    <property type="protein sequence ID" value="MDJ1479230.1"/>
    <property type="molecule type" value="Genomic_DNA"/>
</dbReference>
<dbReference type="Pfam" id="PF12867">
    <property type="entry name" value="DinB_2"/>
    <property type="match status" value="1"/>
</dbReference>
<protein>
    <submittedName>
        <fullName evidence="2">Metal-dependent hydrolase</fullName>
    </submittedName>
</protein>
<gene>
    <name evidence="2" type="ORF">QNI16_01965</name>
</gene>
<dbReference type="GO" id="GO:0016787">
    <property type="term" value="F:hydrolase activity"/>
    <property type="evidence" value="ECO:0007669"/>
    <property type="project" value="UniProtKB-KW"/>
</dbReference>
<sequence length="173" mass="20187">MDLEKLKYPIGKFDHFKSVSFTDVPEGIQIIESFPVKLSELVNKLTPEQLQTPYRPDGWTALQVVHHLADSHSNALIRFKLALTEENPVIKPYHENLWAELADGKTTPVEVSLQWISALHKRWAILLRSMTESDFERTYFHPESKRTYPLKQVVSLYVWHCNHHYGHIESVLK</sequence>
<keyword evidence="2" id="KW-0378">Hydrolase</keyword>
<dbReference type="InterPro" id="IPR024775">
    <property type="entry name" value="DinB-like"/>
</dbReference>
<dbReference type="Gene3D" id="1.20.120.450">
    <property type="entry name" value="dinb family like domain"/>
    <property type="match status" value="1"/>
</dbReference>
<name>A0AAE3QLD6_9BACT</name>
<dbReference type="RefSeq" id="WP_313975235.1">
    <property type="nucleotide sequence ID" value="NZ_JASJOS010000001.1"/>
</dbReference>
<evidence type="ECO:0000259" key="1">
    <source>
        <dbReference type="Pfam" id="PF12867"/>
    </source>
</evidence>
<dbReference type="Proteomes" id="UP001241110">
    <property type="component" value="Unassembled WGS sequence"/>
</dbReference>
<dbReference type="SUPFAM" id="SSF109854">
    <property type="entry name" value="DinB/YfiT-like putative metalloenzymes"/>
    <property type="match status" value="1"/>
</dbReference>